<dbReference type="CDD" id="cd02674">
    <property type="entry name" value="Peptidase_C19R"/>
    <property type="match status" value="1"/>
</dbReference>
<dbReference type="PANTHER" id="PTHR21646">
    <property type="entry name" value="UBIQUITIN CARBOXYL-TERMINAL HYDROLASE"/>
    <property type="match status" value="1"/>
</dbReference>
<evidence type="ECO:0000259" key="1">
    <source>
        <dbReference type="PROSITE" id="PS50235"/>
    </source>
</evidence>
<sequence>MFSGNEQHDAQELATFLLDGLHEDLNRVVGKKPYIEDLGELKEGQDEERVAAESWGNYLKRDRSVIVDLFQGQLKSTVTCTECGCQSSKFEAFMYLSLPVPPPSKDGKSLTLDDCLREFTKEEQLDPENMWRCPRCKDFRQASKRFELWKMPPLLLVHLKRFCSNGRGQHVKRAQAIITPLNGLDLSAYTGGSLGVSSAATYSLYATCNHHGTMHRGHYTAHCRGAGFGGSQGDAADRSKWHTLDDEK</sequence>
<dbReference type="EMBL" id="JWZX01003181">
    <property type="protein sequence ID" value="KOO23552.1"/>
    <property type="molecule type" value="Genomic_DNA"/>
</dbReference>
<protein>
    <submittedName>
        <fullName evidence="2">Ubiquitin carboxyl-terminal hydrolase 8</fullName>
    </submittedName>
</protein>
<dbReference type="InterPro" id="IPR028889">
    <property type="entry name" value="USP"/>
</dbReference>
<dbReference type="GO" id="GO:0016579">
    <property type="term" value="P:protein deubiquitination"/>
    <property type="evidence" value="ECO:0007669"/>
    <property type="project" value="InterPro"/>
</dbReference>
<proteinExistence type="predicted"/>
<keyword evidence="2" id="KW-0378">Hydrolase</keyword>
<dbReference type="SUPFAM" id="SSF54001">
    <property type="entry name" value="Cysteine proteinases"/>
    <property type="match status" value="1"/>
</dbReference>
<name>A0A0M0JB28_9EUKA</name>
<dbReference type="AlphaFoldDB" id="A0A0M0JB28"/>
<dbReference type="OrthoDB" id="265776at2759"/>
<evidence type="ECO:0000313" key="3">
    <source>
        <dbReference type="Proteomes" id="UP000037460"/>
    </source>
</evidence>
<accession>A0A0M0JB28</accession>
<keyword evidence="3" id="KW-1185">Reference proteome</keyword>
<evidence type="ECO:0000313" key="2">
    <source>
        <dbReference type="EMBL" id="KOO23552.1"/>
    </source>
</evidence>
<dbReference type="InterPro" id="IPR050185">
    <property type="entry name" value="Ub_carboxyl-term_hydrolase"/>
</dbReference>
<dbReference type="Pfam" id="PF00443">
    <property type="entry name" value="UCH"/>
    <property type="match status" value="1"/>
</dbReference>
<comment type="caution">
    <text evidence="2">The sequence shown here is derived from an EMBL/GenBank/DDBJ whole genome shotgun (WGS) entry which is preliminary data.</text>
</comment>
<dbReference type="PROSITE" id="PS50235">
    <property type="entry name" value="USP_3"/>
    <property type="match status" value="1"/>
</dbReference>
<feature type="domain" description="USP" evidence="1">
    <location>
        <begin position="1"/>
        <end position="248"/>
    </location>
</feature>
<reference evidence="3" key="1">
    <citation type="journal article" date="2015" name="PLoS Genet.">
        <title>Genome Sequence and Transcriptome Analyses of Chrysochromulina tobin: Metabolic Tools for Enhanced Algal Fitness in the Prominent Order Prymnesiales (Haptophyceae).</title>
        <authorList>
            <person name="Hovde B.T."/>
            <person name="Deodato C.R."/>
            <person name="Hunsperger H.M."/>
            <person name="Ryken S.A."/>
            <person name="Yost W."/>
            <person name="Jha R.K."/>
            <person name="Patterson J."/>
            <person name="Monnat R.J. Jr."/>
            <person name="Barlow S.B."/>
            <person name="Starkenburg S.R."/>
            <person name="Cattolico R.A."/>
        </authorList>
    </citation>
    <scope>NUCLEOTIDE SEQUENCE</scope>
    <source>
        <strain evidence="3">CCMP291</strain>
    </source>
</reference>
<dbReference type="PROSITE" id="PS00973">
    <property type="entry name" value="USP_2"/>
    <property type="match status" value="1"/>
</dbReference>
<dbReference type="Proteomes" id="UP000037460">
    <property type="component" value="Unassembled WGS sequence"/>
</dbReference>
<dbReference type="Gene3D" id="3.90.70.10">
    <property type="entry name" value="Cysteine proteinases"/>
    <property type="match status" value="1"/>
</dbReference>
<dbReference type="InterPro" id="IPR018200">
    <property type="entry name" value="USP_CS"/>
</dbReference>
<gene>
    <name evidence="2" type="ORF">Ctob_002510</name>
</gene>
<dbReference type="InterPro" id="IPR038765">
    <property type="entry name" value="Papain-like_cys_pep_sf"/>
</dbReference>
<dbReference type="GO" id="GO:0004843">
    <property type="term" value="F:cysteine-type deubiquitinase activity"/>
    <property type="evidence" value="ECO:0007669"/>
    <property type="project" value="InterPro"/>
</dbReference>
<dbReference type="InterPro" id="IPR001394">
    <property type="entry name" value="Peptidase_C19_UCH"/>
</dbReference>
<organism evidence="2 3">
    <name type="scientific">Chrysochromulina tobinii</name>
    <dbReference type="NCBI Taxonomy" id="1460289"/>
    <lineage>
        <taxon>Eukaryota</taxon>
        <taxon>Haptista</taxon>
        <taxon>Haptophyta</taxon>
        <taxon>Prymnesiophyceae</taxon>
        <taxon>Prymnesiales</taxon>
        <taxon>Chrysochromulinaceae</taxon>
        <taxon>Chrysochromulina</taxon>
    </lineage>
</organism>
<dbReference type="PANTHER" id="PTHR21646:SF46">
    <property type="entry name" value="UBIQUITIN CARBOXYL-TERMINAL HYDROLASE"/>
    <property type="match status" value="1"/>
</dbReference>